<protein>
    <submittedName>
        <fullName evidence="1">Uncharacterized protein</fullName>
    </submittedName>
</protein>
<gene>
    <name evidence="1" type="ORF">Acr_25g0004250</name>
</gene>
<dbReference type="EMBL" id="BJWL01000025">
    <property type="protein sequence ID" value="GFZ16016.1"/>
    <property type="molecule type" value="Genomic_DNA"/>
</dbReference>
<keyword evidence="2" id="KW-1185">Reference proteome</keyword>
<comment type="caution">
    <text evidence="1">The sequence shown here is derived from an EMBL/GenBank/DDBJ whole genome shotgun (WGS) entry which is preliminary data.</text>
</comment>
<dbReference type="PANTHER" id="PTHR48189:SF3">
    <property type="entry name" value="SECRETED PROTEIN"/>
    <property type="match status" value="1"/>
</dbReference>
<evidence type="ECO:0000313" key="2">
    <source>
        <dbReference type="Proteomes" id="UP000585474"/>
    </source>
</evidence>
<dbReference type="PANTHER" id="PTHR48189">
    <property type="entry name" value="BNAA10G07240D PROTEIN"/>
    <property type="match status" value="1"/>
</dbReference>
<sequence>MIKVGMVVELLEEYRVAMARVREQIRVPRRMRIPVGFLTSLRSASTSPITAQDNSSFLVYF</sequence>
<reference evidence="1 2" key="1">
    <citation type="submission" date="2019-07" db="EMBL/GenBank/DDBJ databases">
        <title>De Novo Assembly of kiwifruit Actinidia rufa.</title>
        <authorList>
            <person name="Sugita-Konishi S."/>
            <person name="Sato K."/>
            <person name="Mori E."/>
            <person name="Abe Y."/>
            <person name="Kisaki G."/>
            <person name="Hamano K."/>
            <person name="Suezawa K."/>
            <person name="Otani M."/>
            <person name="Fukuda T."/>
            <person name="Manabe T."/>
            <person name="Gomi K."/>
            <person name="Tabuchi M."/>
            <person name="Akimitsu K."/>
            <person name="Kataoka I."/>
        </authorList>
    </citation>
    <scope>NUCLEOTIDE SEQUENCE [LARGE SCALE GENOMIC DNA]</scope>
    <source>
        <strain evidence="2">cv. Fuchu</strain>
    </source>
</reference>
<name>A0A7J0GYY0_9ERIC</name>
<dbReference type="Proteomes" id="UP000585474">
    <property type="component" value="Unassembled WGS sequence"/>
</dbReference>
<organism evidence="1 2">
    <name type="scientific">Actinidia rufa</name>
    <dbReference type="NCBI Taxonomy" id="165716"/>
    <lineage>
        <taxon>Eukaryota</taxon>
        <taxon>Viridiplantae</taxon>
        <taxon>Streptophyta</taxon>
        <taxon>Embryophyta</taxon>
        <taxon>Tracheophyta</taxon>
        <taxon>Spermatophyta</taxon>
        <taxon>Magnoliopsida</taxon>
        <taxon>eudicotyledons</taxon>
        <taxon>Gunneridae</taxon>
        <taxon>Pentapetalae</taxon>
        <taxon>asterids</taxon>
        <taxon>Ericales</taxon>
        <taxon>Actinidiaceae</taxon>
        <taxon>Actinidia</taxon>
    </lineage>
</organism>
<proteinExistence type="predicted"/>
<evidence type="ECO:0000313" key="1">
    <source>
        <dbReference type="EMBL" id="GFZ16016.1"/>
    </source>
</evidence>
<dbReference type="AlphaFoldDB" id="A0A7J0GYY0"/>
<accession>A0A7J0GYY0</accession>